<proteinExistence type="predicted"/>
<dbReference type="InParanoid" id="A0A2K1KXG2"/>
<reference evidence="1 3" key="2">
    <citation type="journal article" date="2018" name="Plant J.">
        <title>The Physcomitrella patens chromosome-scale assembly reveals moss genome structure and evolution.</title>
        <authorList>
            <person name="Lang D."/>
            <person name="Ullrich K.K."/>
            <person name="Murat F."/>
            <person name="Fuchs J."/>
            <person name="Jenkins J."/>
            <person name="Haas F.B."/>
            <person name="Piednoel M."/>
            <person name="Gundlach H."/>
            <person name="Van Bel M."/>
            <person name="Meyberg R."/>
            <person name="Vives C."/>
            <person name="Morata J."/>
            <person name="Symeonidi A."/>
            <person name="Hiss M."/>
            <person name="Muchero W."/>
            <person name="Kamisugi Y."/>
            <person name="Saleh O."/>
            <person name="Blanc G."/>
            <person name="Decker E.L."/>
            <person name="van Gessel N."/>
            <person name="Grimwood J."/>
            <person name="Hayes R.D."/>
            <person name="Graham S.W."/>
            <person name="Gunter L.E."/>
            <person name="McDaniel S.F."/>
            <person name="Hoernstein S.N.W."/>
            <person name="Larsson A."/>
            <person name="Li F.W."/>
            <person name="Perroud P.F."/>
            <person name="Phillips J."/>
            <person name="Ranjan P."/>
            <person name="Rokshar D.S."/>
            <person name="Rothfels C.J."/>
            <person name="Schneider L."/>
            <person name="Shu S."/>
            <person name="Stevenson D.W."/>
            <person name="Thummler F."/>
            <person name="Tillich M."/>
            <person name="Villarreal Aguilar J.C."/>
            <person name="Widiez T."/>
            <person name="Wong G.K."/>
            <person name="Wymore A."/>
            <person name="Zhang Y."/>
            <person name="Zimmer A.D."/>
            <person name="Quatrano R.S."/>
            <person name="Mayer K.F.X."/>
            <person name="Goodstein D."/>
            <person name="Casacuberta J.M."/>
            <person name="Vandepoele K."/>
            <person name="Reski R."/>
            <person name="Cuming A.C."/>
            <person name="Tuskan G.A."/>
            <person name="Maumus F."/>
            <person name="Salse J."/>
            <person name="Schmutz J."/>
            <person name="Rensing S.A."/>
        </authorList>
    </citation>
    <scope>NUCLEOTIDE SEQUENCE [LARGE SCALE GENOMIC DNA]</scope>
    <source>
        <strain evidence="2 3">cv. Gransden 2004</strain>
    </source>
</reference>
<gene>
    <name evidence="1" type="ORF">PHYPA_005435</name>
</gene>
<reference evidence="2" key="3">
    <citation type="submission" date="2020-12" db="UniProtKB">
        <authorList>
            <consortium name="EnsemblPlants"/>
        </authorList>
    </citation>
    <scope>IDENTIFICATION</scope>
</reference>
<dbReference type="AlphaFoldDB" id="A0A2K1KXG2"/>
<dbReference type="Proteomes" id="UP000006727">
    <property type="component" value="Chromosome 3"/>
</dbReference>
<evidence type="ECO:0000313" key="3">
    <source>
        <dbReference type="Proteomes" id="UP000006727"/>
    </source>
</evidence>
<organism evidence="1">
    <name type="scientific">Physcomitrium patens</name>
    <name type="common">Spreading-leaved earth moss</name>
    <name type="synonym">Physcomitrella patens</name>
    <dbReference type="NCBI Taxonomy" id="3218"/>
    <lineage>
        <taxon>Eukaryota</taxon>
        <taxon>Viridiplantae</taxon>
        <taxon>Streptophyta</taxon>
        <taxon>Embryophyta</taxon>
        <taxon>Bryophyta</taxon>
        <taxon>Bryophytina</taxon>
        <taxon>Bryopsida</taxon>
        <taxon>Funariidae</taxon>
        <taxon>Funariales</taxon>
        <taxon>Funariaceae</taxon>
        <taxon>Physcomitrium</taxon>
    </lineage>
</organism>
<protein>
    <submittedName>
        <fullName evidence="1 2">Uncharacterized protein</fullName>
    </submittedName>
</protein>
<evidence type="ECO:0000313" key="1">
    <source>
        <dbReference type="EMBL" id="PNR58440.1"/>
    </source>
</evidence>
<reference evidence="1 3" key="1">
    <citation type="journal article" date="2008" name="Science">
        <title>The Physcomitrella genome reveals evolutionary insights into the conquest of land by plants.</title>
        <authorList>
            <person name="Rensing S."/>
            <person name="Lang D."/>
            <person name="Zimmer A."/>
            <person name="Terry A."/>
            <person name="Salamov A."/>
            <person name="Shapiro H."/>
            <person name="Nishiyama T."/>
            <person name="Perroud P.-F."/>
            <person name="Lindquist E."/>
            <person name="Kamisugi Y."/>
            <person name="Tanahashi T."/>
            <person name="Sakakibara K."/>
            <person name="Fujita T."/>
            <person name="Oishi K."/>
            <person name="Shin-I T."/>
            <person name="Kuroki Y."/>
            <person name="Toyoda A."/>
            <person name="Suzuki Y."/>
            <person name="Hashimoto A."/>
            <person name="Yamaguchi K."/>
            <person name="Sugano A."/>
            <person name="Kohara Y."/>
            <person name="Fujiyama A."/>
            <person name="Anterola A."/>
            <person name="Aoki S."/>
            <person name="Ashton N."/>
            <person name="Barbazuk W.B."/>
            <person name="Barker E."/>
            <person name="Bennetzen J."/>
            <person name="Bezanilla M."/>
            <person name="Blankenship R."/>
            <person name="Cho S.H."/>
            <person name="Dutcher S."/>
            <person name="Estelle M."/>
            <person name="Fawcett J.A."/>
            <person name="Gundlach H."/>
            <person name="Hanada K."/>
            <person name="Heyl A."/>
            <person name="Hicks K.A."/>
            <person name="Hugh J."/>
            <person name="Lohr M."/>
            <person name="Mayer K."/>
            <person name="Melkozernov A."/>
            <person name="Murata T."/>
            <person name="Nelson D."/>
            <person name="Pils B."/>
            <person name="Prigge M."/>
            <person name="Reiss B."/>
            <person name="Renner T."/>
            <person name="Rombauts S."/>
            <person name="Rushton P."/>
            <person name="Sanderfoot A."/>
            <person name="Schween G."/>
            <person name="Shiu S.-H."/>
            <person name="Stueber K."/>
            <person name="Theodoulou F.L."/>
            <person name="Tu H."/>
            <person name="Van de Peer Y."/>
            <person name="Verrier P.J."/>
            <person name="Waters E."/>
            <person name="Wood A."/>
            <person name="Yang L."/>
            <person name="Cove D."/>
            <person name="Cuming A."/>
            <person name="Hasebe M."/>
            <person name="Lucas S."/>
            <person name="Mishler D.B."/>
            <person name="Reski R."/>
            <person name="Grigoriev I."/>
            <person name="Quatrano R.S."/>
            <person name="Boore J.L."/>
        </authorList>
    </citation>
    <scope>NUCLEOTIDE SEQUENCE [LARGE SCALE GENOMIC DNA]</scope>
    <source>
        <strain evidence="2 3">cv. Gransden 2004</strain>
    </source>
</reference>
<evidence type="ECO:0000313" key="2">
    <source>
        <dbReference type="EnsemblPlants" id="Pp3c3_35829V3.1"/>
    </source>
</evidence>
<accession>A0A2K1KXG2</accession>
<dbReference type="Gramene" id="Pp3c3_35829V3.1">
    <property type="protein sequence ID" value="Pp3c3_35829V3.1"/>
    <property type="gene ID" value="Pp3c3_35829"/>
</dbReference>
<dbReference type="EMBL" id="ABEU02000003">
    <property type="protein sequence ID" value="PNR58440.1"/>
    <property type="molecule type" value="Genomic_DNA"/>
</dbReference>
<name>A0A2K1KXG2_PHYPA</name>
<sequence>MNTEFAVEARSYPVEGPPMALLRFETHALRSSGMHGALINPPVTTLPLPRPHAMQCPTMIDAKCYTRASVMEDVGTTLALPGISRGKSSKIRERWHCENEIWERKKKKKKKKKRTSKRCNCNCQILMLIKDSKSYNSYEEWWHRSPALNGRHKPPTSRAT</sequence>
<keyword evidence="3" id="KW-1185">Reference proteome</keyword>
<dbReference type="EnsemblPlants" id="Pp3c3_35829V3.1">
    <property type="protein sequence ID" value="Pp3c3_35829V3.1"/>
    <property type="gene ID" value="Pp3c3_35829"/>
</dbReference>